<evidence type="ECO:0000256" key="3">
    <source>
        <dbReference type="ARBA" id="ARBA00023012"/>
    </source>
</evidence>
<dbReference type="InterPro" id="IPR003594">
    <property type="entry name" value="HATPase_dom"/>
</dbReference>
<dbReference type="PANTHER" id="PTHR43065:SF34">
    <property type="entry name" value="SPORULATION KINASE A"/>
    <property type="match status" value="1"/>
</dbReference>
<dbReference type="PRINTS" id="PR00344">
    <property type="entry name" value="BCTRLSENSOR"/>
</dbReference>
<dbReference type="Gene3D" id="3.30.565.10">
    <property type="entry name" value="Histidine kinase-like ATPase, C-terminal domain"/>
    <property type="match status" value="1"/>
</dbReference>
<comment type="caution">
    <text evidence="5">The sequence shown here is derived from an EMBL/GenBank/DDBJ whole genome shotgun (WGS) entry which is preliminary data.</text>
</comment>
<dbReference type="GO" id="GO:0000160">
    <property type="term" value="P:phosphorelay signal transduction system"/>
    <property type="evidence" value="ECO:0007669"/>
    <property type="project" value="UniProtKB-KW"/>
</dbReference>
<dbReference type="SUPFAM" id="SSF55874">
    <property type="entry name" value="ATPase domain of HSP90 chaperone/DNA topoisomerase II/histidine kinase"/>
    <property type="match status" value="1"/>
</dbReference>
<dbReference type="GO" id="GO:0004673">
    <property type="term" value="F:protein histidine kinase activity"/>
    <property type="evidence" value="ECO:0007669"/>
    <property type="project" value="UniProtKB-EC"/>
</dbReference>
<evidence type="ECO:0000313" key="5">
    <source>
        <dbReference type="EMBL" id="KUP04041.1"/>
    </source>
</evidence>
<dbReference type="Pfam" id="PF02518">
    <property type="entry name" value="HATPase_c"/>
    <property type="match status" value="1"/>
</dbReference>
<dbReference type="InterPro" id="IPR036890">
    <property type="entry name" value="HATPase_C_sf"/>
</dbReference>
<sequence length="59" mass="6479">METPTYIIEPKEKGTGLGVMMCHRIIQQHKGTLSYTSEVGEGTKVEVILPIVHAEHSSS</sequence>
<evidence type="ECO:0000256" key="2">
    <source>
        <dbReference type="ARBA" id="ARBA00012438"/>
    </source>
</evidence>
<name>A0A147K416_9BACI</name>
<accession>A0A147K416</accession>
<gene>
    <name evidence="5" type="ORF">Q75_17160</name>
</gene>
<keyword evidence="6" id="KW-1185">Reference proteome</keyword>
<feature type="domain" description="Histidine kinase/HSP90-like ATPase" evidence="4">
    <location>
        <begin position="10"/>
        <end position="51"/>
    </location>
</feature>
<evidence type="ECO:0000313" key="6">
    <source>
        <dbReference type="Proteomes" id="UP000074108"/>
    </source>
</evidence>
<dbReference type="EMBL" id="LDYG01000057">
    <property type="protein sequence ID" value="KUP04041.1"/>
    <property type="molecule type" value="Genomic_DNA"/>
</dbReference>
<dbReference type="STRING" id="1150625.Q75_17160"/>
<dbReference type="InterPro" id="IPR004358">
    <property type="entry name" value="Sig_transdc_His_kin-like_C"/>
</dbReference>
<proteinExistence type="predicted"/>
<organism evidence="5 6">
    <name type="scientific">Bacillus coahuilensis p1.1.43</name>
    <dbReference type="NCBI Taxonomy" id="1150625"/>
    <lineage>
        <taxon>Bacteria</taxon>
        <taxon>Bacillati</taxon>
        <taxon>Bacillota</taxon>
        <taxon>Bacilli</taxon>
        <taxon>Bacillales</taxon>
        <taxon>Bacillaceae</taxon>
        <taxon>Bacillus</taxon>
    </lineage>
</organism>
<dbReference type="AlphaFoldDB" id="A0A147K416"/>
<dbReference type="EC" id="2.7.13.3" evidence="2"/>
<dbReference type="Proteomes" id="UP000074108">
    <property type="component" value="Unassembled WGS sequence"/>
</dbReference>
<keyword evidence="3" id="KW-0902">Two-component regulatory system</keyword>
<evidence type="ECO:0000259" key="4">
    <source>
        <dbReference type="Pfam" id="PF02518"/>
    </source>
</evidence>
<reference evidence="5 6" key="1">
    <citation type="journal article" date="2016" name="Front. Microbiol.">
        <title>Microevolution Analysis of Bacillus coahuilensis Unveils Differences in Phosphorus Acquisition Strategies and Their Regulation.</title>
        <authorList>
            <person name="Gomez-Lunar Z."/>
            <person name="Hernandez-Gonzalez I."/>
            <person name="Rodriguez-Torres M.D."/>
            <person name="Souza V."/>
            <person name="Olmedo-Alvarez G."/>
        </authorList>
    </citation>
    <scope>NUCLEOTIDE SEQUENCE [LARGE SCALE GENOMIC DNA]</scope>
    <source>
        <strain evidence="6">p1.1.43</strain>
    </source>
</reference>
<comment type="catalytic activity">
    <reaction evidence="1">
        <text>ATP + protein L-histidine = ADP + protein N-phospho-L-histidine.</text>
        <dbReference type="EC" id="2.7.13.3"/>
    </reaction>
</comment>
<evidence type="ECO:0000256" key="1">
    <source>
        <dbReference type="ARBA" id="ARBA00000085"/>
    </source>
</evidence>
<dbReference type="PANTHER" id="PTHR43065">
    <property type="entry name" value="SENSOR HISTIDINE KINASE"/>
    <property type="match status" value="1"/>
</dbReference>
<protein>
    <recommendedName>
        <fullName evidence="2">histidine kinase</fullName>
        <ecNumber evidence="2">2.7.13.3</ecNumber>
    </recommendedName>
</protein>